<comment type="similarity">
    <text evidence="2">Belongs to the methyl-accepting chemotaxis (MCP) protein family.</text>
</comment>
<dbReference type="Pfam" id="PF00015">
    <property type="entry name" value="MCPsignal"/>
    <property type="match status" value="1"/>
</dbReference>
<keyword evidence="1" id="KW-0145">Chemotaxis</keyword>
<sequence length="606" mass="61791">MPASLFSRSLLAASCGGFAVIAAAAAAFGLVPPMAAAAAAALLSCAAAACACLAPAASEPGIPAPAERTTEPDVDAEPTAEPAATGDEMRALGEAAALVAGGRFAERVSAPGAEAVNRALEAAQSAVDEAMALADLLSGGDLSVTASRAHQGGYDTLLRALNGVSSNLRDIFAAVQGAAADMNAQSHALSGDAVALTGAIDEQTGALDGARAASEALRDAVSCVARNADAGDAAARRALEAANRAKTGADAARTAIGDLVKRSREIGALLEMTGMIAQQTKLLGVNAAVEAARAGESGRGFSIVAAEIQALAGRAAKASHDIEAKIAQNNEAVDAAVKRIQDCVEFLRRIDEDAGAVTGSAQDIHAACAAQNDALQDTLARLGAAGGAAGRVGSIARRTGVAAEELETAAGGLRRRLEGVLLRDDSMEEAVRSRAAEIGRLFEEGLASGRITMEALFSRDYTPIEGSNPQQFMTPFVPFTDAVLPPVLEGALALGEHVAFSAAVNLDGFLPTHNRKFSAPQGSDPVKNAAQSRNRRFFQDRVGLAAGRSTAPVTIQAYRRDMGGGDFVTMKDISAPIVVRGRHWGGLRIGYRPLSAFGANAARRAA</sequence>
<dbReference type="Proteomes" id="UP000198703">
    <property type="component" value="Unassembled WGS sequence"/>
</dbReference>
<evidence type="ECO:0000313" key="7">
    <source>
        <dbReference type="EMBL" id="SDZ75763.1"/>
    </source>
</evidence>
<feature type="domain" description="Methyl-accepting transducer" evidence="6">
    <location>
        <begin position="178"/>
        <end position="414"/>
    </location>
</feature>
<keyword evidence="8" id="KW-1185">Reference proteome</keyword>
<dbReference type="SUPFAM" id="SSF58104">
    <property type="entry name" value="Methyl-accepting chemotaxis protein (MCP) signaling domain"/>
    <property type="match status" value="1"/>
</dbReference>
<evidence type="ECO:0000256" key="2">
    <source>
        <dbReference type="ARBA" id="ARBA00029447"/>
    </source>
</evidence>
<dbReference type="RefSeq" id="WP_175478701.1">
    <property type="nucleotide sequence ID" value="NZ_FNQM01000001.1"/>
</dbReference>
<organism evidence="7 8">
    <name type="scientific">Rubrimonas cliftonensis</name>
    <dbReference type="NCBI Taxonomy" id="89524"/>
    <lineage>
        <taxon>Bacteria</taxon>
        <taxon>Pseudomonadati</taxon>
        <taxon>Pseudomonadota</taxon>
        <taxon>Alphaproteobacteria</taxon>
        <taxon>Rhodobacterales</taxon>
        <taxon>Paracoccaceae</taxon>
        <taxon>Rubrimonas</taxon>
    </lineage>
</organism>
<keyword evidence="5" id="KW-0732">Signal</keyword>
<dbReference type="InterPro" id="IPR004090">
    <property type="entry name" value="Chemotax_Me-accpt_rcpt"/>
</dbReference>
<dbReference type="GO" id="GO:0006935">
    <property type="term" value="P:chemotaxis"/>
    <property type="evidence" value="ECO:0007669"/>
    <property type="project" value="UniProtKB-KW"/>
</dbReference>
<dbReference type="InterPro" id="IPR051310">
    <property type="entry name" value="MCP_chemotaxis"/>
</dbReference>
<evidence type="ECO:0000256" key="4">
    <source>
        <dbReference type="SAM" id="MobiDB-lite"/>
    </source>
</evidence>
<dbReference type="AlphaFoldDB" id="A0A1H3VLT4"/>
<dbReference type="PROSITE" id="PS50111">
    <property type="entry name" value="CHEMOTAXIS_TRANSDUC_2"/>
    <property type="match status" value="1"/>
</dbReference>
<feature type="region of interest" description="Disordered" evidence="4">
    <location>
        <begin position="61"/>
        <end position="84"/>
    </location>
</feature>
<keyword evidence="3" id="KW-0807">Transducer</keyword>
<evidence type="ECO:0000313" key="8">
    <source>
        <dbReference type="Proteomes" id="UP000198703"/>
    </source>
</evidence>
<dbReference type="Gene3D" id="1.10.287.950">
    <property type="entry name" value="Methyl-accepting chemotaxis protein"/>
    <property type="match status" value="1"/>
</dbReference>
<dbReference type="GO" id="GO:0016020">
    <property type="term" value="C:membrane"/>
    <property type="evidence" value="ECO:0007669"/>
    <property type="project" value="InterPro"/>
</dbReference>
<evidence type="ECO:0000259" key="6">
    <source>
        <dbReference type="PROSITE" id="PS50111"/>
    </source>
</evidence>
<accession>A0A1H3VLT4</accession>
<evidence type="ECO:0000256" key="1">
    <source>
        <dbReference type="ARBA" id="ARBA00022500"/>
    </source>
</evidence>
<dbReference type="STRING" id="89524.SAMN05444370_101195"/>
<name>A0A1H3VLT4_9RHOB</name>
<dbReference type="PANTHER" id="PTHR43531:SF11">
    <property type="entry name" value="METHYL-ACCEPTING CHEMOTAXIS PROTEIN 3"/>
    <property type="match status" value="1"/>
</dbReference>
<dbReference type="EMBL" id="FNQM01000001">
    <property type="protein sequence ID" value="SDZ75763.1"/>
    <property type="molecule type" value="Genomic_DNA"/>
</dbReference>
<gene>
    <name evidence="7" type="ORF">SAMN05444370_101195</name>
</gene>
<dbReference type="InterPro" id="IPR004089">
    <property type="entry name" value="MCPsignal_dom"/>
</dbReference>
<dbReference type="PRINTS" id="PR00260">
    <property type="entry name" value="CHEMTRNSDUCR"/>
</dbReference>
<reference evidence="7 8" key="1">
    <citation type="submission" date="2016-10" db="EMBL/GenBank/DDBJ databases">
        <authorList>
            <person name="de Groot N.N."/>
        </authorList>
    </citation>
    <scope>NUCLEOTIDE SEQUENCE [LARGE SCALE GENOMIC DNA]</scope>
    <source>
        <strain evidence="7 8">DSM 15345</strain>
    </source>
</reference>
<evidence type="ECO:0000256" key="3">
    <source>
        <dbReference type="PROSITE-ProRule" id="PRU00284"/>
    </source>
</evidence>
<protein>
    <submittedName>
        <fullName evidence="7">Methyl-accepting chemotaxis protein</fullName>
    </submittedName>
</protein>
<feature type="signal peptide" evidence="5">
    <location>
        <begin position="1"/>
        <end position="37"/>
    </location>
</feature>
<dbReference type="GO" id="GO:0004888">
    <property type="term" value="F:transmembrane signaling receptor activity"/>
    <property type="evidence" value="ECO:0007669"/>
    <property type="project" value="InterPro"/>
</dbReference>
<dbReference type="GO" id="GO:0007165">
    <property type="term" value="P:signal transduction"/>
    <property type="evidence" value="ECO:0007669"/>
    <property type="project" value="UniProtKB-KW"/>
</dbReference>
<feature type="chain" id="PRO_5011742462" evidence="5">
    <location>
        <begin position="38"/>
        <end position="606"/>
    </location>
</feature>
<proteinExistence type="inferred from homology"/>
<dbReference type="PANTHER" id="PTHR43531">
    <property type="entry name" value="PROTEIN ICFG"/>
    <property type="match status" value="1"/>
</dbReference>
<evidence type="ECO:0000256" key="5">
    <source>
        <dbReference type="SAM" id="SignalP"/>
    </source>
</evidence>
<dbReference type="SMART" id="SM00283">
    <property type="entry name" value="MA"/>
    <property type="match status" value="1"/>
</dbReference>